<evidence type="ECO:0000313" key="2">
    <source>
        <dbReference type="Proteomes" id="UP000266188"/>
    </source>
</evidence>
<reference evidence="2" key="1">
    <citation type="submission" date="2017-02" db="EMBL/GenBank/DDBJ databases">
        <authorList>
            <person name="Tafer H."/>
            <person name="Lopandic K."/>
        </authorList>
    </citation>
    <scope>NUCLEOTIDE SEQUENCE [LARGE SCALE GENOMIC DNA]</scope>
    <source>
        <strain evidence="2">CBS 366.77</strain>
    </source>
</reference>
<dbReference type="AlphaFoldDB" id="A0A3A2ZU14"/>
<dbReference type="GO" id="GO:0016740">
    <property type="term" value="F:transferase activity"/>
    <property type="evidence" value="ECO:0007669"/>
    <property type="project" value="UniProtKB-KW"/>
</dbReference>
<dbReference type="SUPFAM" id="SSF55729">
    <property type="entry name" value="Acyl-CoA N-acyltransferases (Nat)"/>
    <property type="match status" value="1"/>
</dbReference>
<comment type="caution">
    <text evidence="1">The sequence shown here is derived from an EMBL/GenBank/DDBJ whole genome shotgun (WGS) entry which is preliminary data.</text>
</comment>
<gene>
    <name evidence="1" type="ORF">PHISCL_02774</name>
</gene>
<protein>
    <submittedName>
        <fullName evidence="1">GNAT family acetyltransferase</fullName>
    </submittedName>
</protein>
<accession>A0A3A2ZU14</accession>
<dbReference type="PANTHER" id="PTHR42791:SF2">
    <property type="entry name" value="N-ACETYLTRANSFERASE DOMAIN-CONTAINING PROTEIN"/>
    <property type="match status" value="1"/>
</dbReference>
<keyword evidence="2" id="KW-1185">Reference proteome</keyword>
<proteinExistence type="predicted"/>
<sequence length="203" mass="22937">MPLTLAKATPSDAPRMADIHMAAFGQNNMLLAQFPTEKVRQGLWISLVDKAVAEMSDPQWKVLVVKDETGEIISFAKWCLPIPEGVEYEESPWHWPEGFNSTVLDAWTAKLKMRRVGFLGRSLVIHERRGAASLLVKWGIEHSRKENVPIALEGTMNAVPFYERLGFKSEAYISLPLQGLRKDGEEILYEEICLVFRPNLASL</sequence>
<dbReference type="OrthoDB" id="2115692at2759"/>
<dbReference type="Proteomes" id="UP000266188">
    <property type="component" value="Unassembled WGS sequence"/>
</dbReference>
<dbReference type="EMBL" id="MVGC01000065">
    <property type="protein sequence ID" value="RJE24877.1"/>
    <property type="molecule type" value="Genomic_DNA"/>
</dbReference>
<dbReference type="PANTHER" id="PTHR42791">
    <property type="entry name" value="GNAT FAMILY ACETYLTRANSFERASE"/>
    <property type="match status" value="1"/>
</dbReference>
<keyword evidence="1" id="KW-0808">Transferase</keyword>
<dbReference type="Gene3D" id="3.40.630.30">
    <property type="match status" value="1"/>
</dbReference>
<name>A0A3A2ZU14_9EURO</name>
<organism evidence="1 2">
    <name type="scientific">Aspergillus sclerotialis</name>
    <dbReference type="NCBI Taxonomy" id="2070753"/>
    <lineage>
        <taxon>Eukaryota</taxon>
        <taxon>Fungi</taxon>
        <taxon>Dikarya</taxon>
        <taxon>Ascomycota</taxon>
        <taxon>Pezizomycotina</taxon>
        <taxon>Eurotiomycetes</taxon>
        <taxon>Eurotiomycetidae</taxon>
        <taxon>Eurotiales</taxon>
        <taxon>Aspergillaceae</taxon>
        <taxon>Aspergillus</taxon>
        <taxon>Aspergillus subgen. Polypaecilum</taxon>
    </lineage>
</organism>
<dbReference type="InterPro" id="IPR052523">
    <property type="entry name" value="Trichothecene_AcTrans"/>
</dbReference>
<dbReference type="STRING" id="2070753.A0A3A2ZU14"/>
<evidence type="ECO:0000313" key="1">
    <source>
        <dbReference type="EMBL" id="RJE24877.1"/>
    </source>
</evidence>
<dbReference type="InterPro" id="IPR016181">
    <property type="entry name" value="Acyl_CoA_acyltransferase"/>
</dbReference>